<evidence type="ECO:0000256" key="5">
    <source>
        <dbReference type="ARBA" id="ARBA00023033"/>
    </source>
</evidence>
<dbReference type="PANTHER" id="PTHR13789:SF309">
    <property type="entry name" value="PUTATIVE (AFU_ORTHOLOGUE AFUA_6G14510)-RELATED"/>
    <property type="match status" value="1"/>
</dbReference>
<organism evidence="7 8">
    <name type="scientific">Talaromyces amestolkiae</name>
    <dbReference type="NCBI Taxonomy" id="1196081"/>
    <lineage>
        <taxon>Eukaryota</taxon>
        <taxon>Fungi</taxon>
        <taxon>Dikarya</taxon>
        <taxon>Ascomycota</taxon>
        <taxon>Pezizomycotina</taxon>
        <taxon>Eurotiomycetes</taxon>
        <taxon>Eurotiomycetidae</taxon>
        <taxon>Eurotiales</taxon>
        <taxon>Trichocomaceae</taxon>
        <taxon>Talaromyces</taxon>
        <taxon>Talaromyces sect. Talaromyces</taxon>
    </lineage>
</organism>
<comment type="similarity">
    <text evidence="1">Belongs to the paxM FAD-dependent monooxygenase family.</text>
</comment>
<evidence type="ECO:0000256" key="1">
    <source>
        <dbReference type="ARBA" id="ARBA00007992"/>
    </source>
</evidence>
<dbReference type="Proteomes" id="UP000249363">
    <property type="component" value="Unassembled WGS sequence"/>
</dbReference>
<evidence type="ECO:0000259" key="6">
    <source>
        <dbReference type="Pfam" id="PF01494"/>
    </source>
</evidence>
<evidence type="ECO:0000313" key="8">
    <source>
        <dbReference type="Proteomes" id="UP000249363"/>
    </source>
</evidence>
<feature type="domain" description="FAD-binding" evidence="6">
    <location>
        <begin position="2"/>
        <end position="348"/>
    </location>
</feature>
<dbReference type="GO" id="GO:0004497">
    <property type="term" value="F:monooxygenase activity"/>
    <property type="evidence" value="ECO:0007669"/>
    <property type="project" value="UniProtKB-KW"/>
</dbReference>
<dbReference type="EMBL" id="MIKG01000001">
    <property type="protein sequence ID" value="RAO64032.1"/>
    <property type="molecule type" value="Genomic_DNA"/>
</dbReference>
<dbReference type="PRINTS" id="PR00420">
    <property type="entry name" value="RNGMNOXGNASE"/>
</dbReference>
<dbReference type="OrthoDB" id="16820at2759"/>
<gene>
    <name evidence="7" type="ORF">BHQ10_000044</name>
</gene>
<accession>A0A364KKG3</accession>
<evidence type="ECO:0000256" key="3">
    <source>
        <dbReference type="ARBA" id="ARBA00022827"/>
    </source>
</evidence>
<keyword evidence="8" id="KW-1185">Reference proteome</keyword>
<keyword evidence="5" id="KW-0503">Monooxygenase</keyword>
<keyword evidence="4" id="KW-0560">Oxidoreductase</keyword>
<dbReference type="PANTHER" id="PTHR13789">
    <property type="entry name" value="MONOOXYGENASE"/>
    <property type="match status" value="1"/>
</dbReference>
<proteinExistence type="inferred from homology"/>
<reference evidence="7 8" key="1">
    <citation type="journal article" date="2017" name="Biotechnol. Biofuels">
        <title>Differential beta-glucosidase expression as a function of carbon source availability in Talaromyces amestolkiae: a genomic and proteomic approach.</title>
        <authorList>
            <person name="de Eugenio L.I."/>
            <person name="Mendez-Liter J.A."/>
            <person name="Nieto-Dominguez M."/>
            <person name="Alonso L."/>
            <person name="Gil-Munoz J."/>
            <person name="Barriuso J."/>
            <person name="Prieto A."/>
            <person name="Martinez M.J."/>
        </authorList>
    </citation>
    <scope>NUCLEOTIDE SEQUENCE [LARGE SCALE GENOMIC DNA]</scope>
    <source>
        <strain evidence="7 8">CIB</strain>
    </source>
</reference>
<dbReference type="InterPro" id="IPR002938">
    <property type="entry name" value="FAD-bd"/>
</dbReference>
<dbReference type="AlphaFoldDB" id="A0A364KKG3"/>
<sequence>MVQVAIIGGGLGGLVLALNLHKRNISTAIYESRSETDIHGGSIALAPNALRVLDRVGAYEALRVRGFIYEQIHFVNGKGAEIGFVFHGNRGLYNFPALRIKRSVLREELVRLVKREGIPIFWDKKCVHVVSETAATDPESSGSATVEFSDGERVSAGFVVGADGIHSRVRPFIAPDVGDPTFDGLMGITGTIHADELGDLLEKAGLHIPCMLFGAKGSIGILPSSFDGKEIEWFANLEAEDRSREEWTRFGSDGQGMKDLILQRFLYDDKIDQWPEMVRQLMLKTRPEAFTNWPFYTLPHVEHWSSPHKRVLLIGDAAHAIPPTGGQGAAMAFEDADTLSYVLTRAYSPDFNQATNLSDLVTKWEHHRQERIVEITTFTSQNGRMRRSSTYVYEQVAKEWIIWAALKIKGPQGGAAWIFSYTPEDILAAISL</sequence>
<evidence type="ECO:0000313" key="7">
    <source>
        <dbReference type="EMBL" id="RAO64032.1"/>
    </source>
</evidence>
<dbReference type="GeneID" id="63789261"/>
<dbReference type="STRING" id="1196081.A0A364KKG3"/>
<evidence type="ECO:0000256" key="2">
    <source>
        <dbReference type="ARBA" id="ARBA00022630"/>
    </source>
</evidence>
<dbReference type="Gene3D" id="3.50.50.60">
    <property type="entry name" value="FAD/NAD(P)-binding domain"/>
    <property type="match status" value="1"/>
</dbReference>
<dbReference type="SUPFAM" id="SSF51905">
    <property type="entry name" value="FAD/NAD(P)-binding domain"/>
    <property type="match status" value="1"/>
</dbReference>
<dbReference type="InterPro" id="IPR036188">
    <property type="entry name" value="FAD/NAD-bd_sf"/>
</dbReference>
<dbReference type="Pfam" id="PF01494">
    <property type="entry name" value="FAD_binding_3"/>
    <property type="match status" value="1"/>
</dbReference>
<dbReference type="InterPro" id="IPR050493">
    <property type="entry name" value="FAD-dep_Monooxygenase_BioMet"/>
</dbReference>
<keyword evidence="2" id="KW-0285">Flavoprotein</keyword>
<dbReference type="GO" id="GO:0071949">
    <property type="term" value="F:FAD binding"/>
    <property type="evidence" value="ECO:0007669"/>
    <property type="project" value="InterPro"/>
</dbReference>
<comment type="caution">
    <text evidence="7">The sequence shown here is derived from an EMBL/GenBank/DDBJ whole genome shotgun (WGS) entry which is preliminary data.</text>
</comment>
<name>A0A364KKG3_TALAM</name>
<dbReference type="RefSeq" id="XP_040728549.1">
    <property type="nucleotide sequence ID" value="XM_040876760.1"/>
</dbReference>
<protein>
    <recommendedName>
        <fullName evidence="6">FAD-binding domain-containing protein</fullName>
    </recommendedName>
</protein>
<keyword evidence="3" id="KW-0274">FAD</keyword>
<evidence type="ECO:0000256" key="4">
    <source>
        <dbReference type="ARBA" id="ARBA00023002"/>
    </source>
</evidence>